<keyword evidence="8" id="KW-0812">Transmembrane</keyword>
<comment type="similarity">
    <text evidence="5">Belongs to the methyl-accepting chemotaxis (MCP) protein family.</text>
</comment>
<dbReference type="PANTHER" id="PTHR32089:SF112">
    <property type="entry name" value="LYSOZYME-LIKE PROTEIN-RELATED"/>
    <property type="match status" value="1"/>
</dbReference>
<dbReference type="InterPro" id="IPR003660">
    <property type="entry name" value="HAMP_dom"/>
</dbReference>
<dbReference type="PROSITE" id="PS50885">
    <property type="entry name" value="HAMP"/>
    <property type="match status" value="1"/>
</dbReference>
<comment type="subcellular location">
    <subcellularLocation>
        <location evidence="1">Cell membrane</location>
    </subcellularLocation>
</comment>
<dbReference type="RefSeq" id="WP_377933242.1">
    <property type="nucleotide sequence ID" value="NZ_JBHUMF010000012.1"/>
</dbReference>
<feature type="domain" description="Methyl-accepting transducer" evidence="9">
    <location>
        <begin position="266"/>
        <end position="523"/>
    </location>
</feature>
<sequence length="552" mass="60838">MTLKKRLILLGIIPLILSTFIIGYIIYQLINIQSSAKEDVEILLKTEDLEGNLIVTKQSLANYSFNATDANKQEVQGLMKSTQEQITNLKGLIDEHDQQETLTKITTKFDELTQASLTALDTNSKAEIKRQSIRISGILNDMFLLKKQTNEWYDNLLQETQQKINFIVLSTIIGTITIILLSIGLSLYLAGRIVKPINKIVKDAESVASGDLTVQTDSNSSRKSRYEIDKLQLAFAEMIENLRNTVTSVEDIGTKVKQFTGEVSNRMVSLTESSNQVAVSTTELAKGSQSISEEIQSTAEIMSQFGEEFSHNVQESKRSTASSKIALSSVKAGKTSLNNQKNYAEQIAISSKDIKISVDHFSQYAGEIESAAQSVKEIAEQTNLLALNAAIEAARAGEAGKGFAVVAQEVRKLAEDSSSATELITKMVNNIKTGILTISQSSQKGNELSTEQLNSMVDTEKSFEDISENVSIISDQLTNLEHAMQKSNEKTHNVITAIENISAVTEQTAASTEEISASTEEQQSSFKQMNEQVQQLNNMTSEMNELLSRFKL</sequence>
<dbReference type="Gene3D" id="6.10.340.10">
    <property type="match status" value="1"/>
</dbReference>
<dbReference type="EMBL" id="JBHUMF010000012">
    <property type="protein sequence ID" value="MFD2680089.1"/>
    <property type="molecule type" value="Genomic_DNA"/>
</dbReference>
<dbReference type="SUPFAM" id="SSF58104">
    <property type="entry name" value="Methyl-accepting chemotaxis protein (MCP) signaling domain"/>
    <property type="match status" value="1"/>
</dbReference>
<dbReference type="PROSITE" id="PS50111">
    <property type="entry name" value="CHEMOTAXIS_TRANSDUC_2"/>
    <property type="match status" value="1"/>
</dbReference>
<feature type="region of interest" description="Disordered" evidence="7">
    <location>
        <begin position="509"/>
        <end position="529"/>
    </location>
</feature>
<feature type="transmembrane region" description="Helical" evidence="8">
    <location>
        <begin position="166"/>
        <end position="190"/>
    </location>
</feature>
<organism evidence="11 12">
    <name type="scientific">Bacillus seohaeanensis</name>
    <dbReference type="NCBI Taxonomy" id="284580"/>
    <lineage>
        <taxon>Bacteria</taxon>
        <taxon>Bacillati</taxon>
        <taxon>Bacillota</taxon>
        <taxon>Bacilli</taxon>
        <taxon>Bacillales</taxon>
        <taxon>Bacillaceae</taxon>
        <taxon>Bacillus</taxon>
    </lineage>
</organism>
<evidence type="ECO:0000256" key="1">
    <source>
        <dbReference type="ARBA" id="ARBA00004236"/>
    </source>
</evidence>
<feature type="transmembrane region" description="Helical" evidence="8">
    <location>
        <begin position="7"/>
        <end position="27"/>
    </location>
</feature>
<dbReference type="PANTHER" id="PTHR32089">
    <property type="entry name" value="METHYL-ACCEPTING CHEMOTAXIS PROTEIN MCPB"/>
    <property type="match status" value="1"/>
</dbReference>
<dbReference type="Gene3D" id="1.10.287.950">
    <property type="entry name" value="Methyl-accepting chemotaxis protein"/>
    <property type="match status" value="1"/>
</dbReference>
<feature type="compositionally biased region" description="Low complexity" evidence="7">
    <location>
        <begin position="509"/>
        <end position="525"/>
    </location>
</feature>
<keyword evidence="12" id="KW-1185">Reference proteome</keyword>
<evidence type="ECO:0000256" key="7">
    <source>
        <dbReference type="SAM" id="MobiDB-lite"/>
    </source>
</evidence>
<protein>
    <submittedName>
        <fullName evidence="11">Methyl-accepting chemotaxis protein</fullName>
    </submittedName>
</protein>
<keyword evidence="2" id="KW-1003">Cell membrane</keyword>
<keyword evidence="4 6" id="KW-0807">Transducer</keyword>
<gene>
    <name evidence="11" type="ORF">ACFSUL_04920</name>
</gene>
<dbReference type="Proteomes" id="UP001597506">
    <property type="component" value="Unassembled WGS sequence"/>
</dbReference>
<dbReference type="Pfam" id="PF00015">
    <property type="entry name" value="MCPsignal"/>
    <property type="match status" value="1"/>
</dbReference>
<dbReference type="Pfam" id="PF00672">
    <property type="entry name" value="HAMP"/>
    <property type="match status" value="1"/>
</dbReference>
<dbReference type="CDD" id="cd06225">
    <property type="entry name" value="HAMP"/>
    <property type="match status" value="1"/>
</dbReference>
<keyword evidence="3 8" id="KW-0472">Membrane</keyword>
<evidence type="ECO:0000256" key="5">
    <source>
        <dbReference type="ARBA" id="ARBA00029447"/>
    </source>
</evidence>
<feature type="domain" description="HAMP" evidence="10">
    <location>
        <begin position="191"/>
        <end position="247"/>
    </location>
</feature>
<evidence type="ECO:0000259" key="9">
    <source>
        <dbReference type="PROSITE" id="PS50111"/>
    </source>
</evidence>
<comment type="caution">
    <text evidence="11">The sequence shown here is derived from an EMBL/GenBank/DDBJ whole genome shotgun (WGS) entry which is preliminary data.</text>
</comment>
<evidence type="ECO:0000256" key="6">
    <source>
        <dbReference type="PROSITE-ProRule" id="PRU00284"/>
    </source>
</evidence>
<accession>A0ABW5RPJ2</accession>
<evidence type="ECO:0000313" key="12">
    <source>
        <dbReference type="Proteomes" id="UP001597506"/>
    </source>
</evidence>
<proteinExistence type="inferred from homology"/>
<evidence type="ECO:0000256" key="4">
    <source>
        <dbReference type="ARBA" id="ARBA00023224"/>
    </source>
</evidence>
<evidence type="ECO:0000256" key="8">
    <source>
        <dbReference type="SAM" id="Phobius"/>
    </source>
</evidence>
<name>A0ABW5RPJ2_9BACI</name>
<evidence type="ECO:0000313" key="11">
    <source>
        <dbReference type="EMBL" id="MFD2680089.1"/>
    </source>
</evidence>
<keyword evidence="8" id="KW-1133">Transmembrane helix</keyword>
<reference evidence="12" key="1">
    <citation type="journal article" date="2019" name="Int. J. Syst. Evol. Microbiol.">
        <title>The Global Catalogue of Microorganisms (GCM) 10K type strain sequencing project: providing services to taxonomists for standard genome sequencing and annotation.</title>
        <authorList>
            <consortium name="The Broad Institute Genomics Platform"/>
            <consortium name="The Broad Institute Genome Sequencing Center for Infectious Disease"/>
            <person name="Wu L."/>
            <person name="Ma J."/>
        </authorList>
    </citation>
    <scope>NUCLEOTIDE SEQUENCE [LARGE SCALE GENOMIC DNA]</scope>
    <source>
        <strain evidence="12">KCTC 3913</strain>
    </source>
</reference>
<dbReference type="InterPro" id="IPR004089">
    <property type="entry name" value="MCPsignal_dom"/>
</dbReference>
<dbReference type="SMART" id="SM00304">
    <property type="entry name" value="HAMP"/>
    <property type="match status" value="2"/>
</dbReference>
<evidence type="ECO:0000259" key="10">
    <source>
        <dbReference type="PROSITE" id="PS50885"/>
    </source>
</evidence>
<evidence type="ECO:0000256" key="3">
    <source>
        <dbReference type="ARBA" id="ARBA00023136"/>
    </source>
</evidence>
<dbReference type="SMART" id="SM00283">
    <property type="entry name" value="MA"/>
    <property type="match status" value="1"/>
</dbReference>
<evidence type="ECO:0000256" key="2">
    <source>
        <dbReference type="ARBA" id="ARBA00022475"/>
    </source>
</evidence>